<keyword evidence="7" id="KW-1185">Reference proteome</keyword>
<accession>E8LKJ3</accession>
<dbReference type="GO" id="GO:0002161">
    <property type="term" value="F:aminoacyl-tRNA deacylase activity"/>
    <property type="evidence" value="ECO:0007669"/>
    <property type="project" value="InterPro"/>
</dbReference>
<dbReference type="RefSeq" id="WP_009143431.1">
    <property type="nucleotide sequence ID" value="NZ_GL830997.1"/>
</dbReference>
<evidence type="ECO:0000256" key="2">
    <source>
        <dbReference type="ARBA" id="ARBA00022917"/>
    </source>
</evidence>
<dbReference type="Proteomes" id="UP000018458">
    <property type="component" value="Unassembled WGS sequence"/>
</dbReference>
<reference evidence="6 7" key="1">
    <citation type="submission" date="2011-01" db="EMBL/GenBank/DDBJ databases">
        <authorList>
            <person name="Weinstock G."/>
            <person name="Sodergren E."/>
            <person name="Clifton S."/>
            <person name="Fulton L."/>
            <person name="Fulton B."/>
            <person name="Courtney L."/>
            <person name="Fronick C."/>
            <person name="Harrison M."/>
            <person name="Strong C."/>
            <person name="Farmer C."/>
            <person name="Delahaunty K."/>
            <person name="Markovic C."/>
            <person name="Hall O."/>
            <person name="Minx P."/>
            <person name="Tomlinson C."/>
            <person name="Mitreva M."/>
            <person name="Hou S."/>
            <person name="Chen J."/>
            <person name="Wollam A."/>
            <person name="Pepin K.H."/>
            <person name="Johnson M."/>
            <person name="Bhonagiri V."/>
            <person name="Zhang X."/>
            <person name="Suruliraj S."/>
            <person name="Warren W."/>
            <person name="Chinwalla A."/>
            <person name="Mardis E.R."/>
            <person name="Wilson R.K."/>
        </authorList>
    </citation>
    <scope>NUCLEOTIDE SEQUENCE [LARGE SCALE GENOMIC DNA]</scope>
    <source>
        <strain evidence="7">DSM 22608 / JCM 16073 / KCTC 15190 / YIT 12066</strain>
    </source>
</reference>
<comment type="similarity">
    <text evidence="1 4">Belongs to the prolyl-tRNA editing family. YbaK/EbsC subfamily.</text>
</comment>
<dbReference type="EC" id="4.2.-.-" evidence="4"/>
<dbReference type="PANTHER" id="PTHR30411">
    <property type="entry name" value="CYTOPLASMIC PROTEIN"/>
    <property type="match status" value="1"/>
</dbReference>
<evidence type="ECO:0000256" key="3">
    <source>
        <dbReference type="ARBA" id="ARBA00023239"/>
    </source>
</evidence>
<dbReference type="NCBIfam" id="TIGR00011">
    <property type="entry name" value="YbaK_EbsC"/>
    <property type="match status" value="1"/>
</dbReference>
<evidence type="ECO:0000256" key="1">
    <source>
        <dbReference type="ARBA" id="ARBA00009798"/>
    </source>
</evidence>
<keyword evidence="2 4" id="KW-0648">Protein biosynthesis</keyword>
<dbReference type="PIRSF" id="PIRSF006181">
    <property type="entry name" value="EbsC_YbaK"/>
    <property type="match status" value="1"/>
</dbReference>
<proteinExistence type="inferred from homology"/>
<evidence type="ECO:0000256" key="4">
    <source>
        <dbReference type="PIRNR" id="PIRNR006181"/>
    </source>
</evidence>
<dbReference type="eggNOG" id="COG2606">
    <property type="taxonomic scope" value="Bacteria"/>
</dbReference>
<name>E8LKJ3_SUCHY</name>
<comment type="caution">
    <text evidence="6">The sequence shown here is derived from an EMBL/GenBank/DDBJ whole genome shotgun (WGS) entry which is preliminary data.</text>
</comment>
<feature type="domain" description="YbaK/aminoacyl-tRNA synthetase-associated" evidence="5">
    <location>
        <begin position="33"/>
        <end position="143"/>
    </location>
</feature>
<keyword evidence="3 4" id="KW-0456">Lyase</keyword>
<dbReference type="InterPro" id="IPR036754">
    <property type="entry name" value="YbaK/aa-tRNA-synt-asso_dom_sf"/>
</dbReference>
<evidence type="ECO:0000259" key="5">
    <source>
        <dbReference type="Pfam" id="PF04073"/>
    </source>
</evidence>
<dbReference type="STRING" id="762983.HMPREF9444_01234"/>
<dbReference type="AlphaFoldDB" id="E8LKJ3"/>
<dbReference type="GO" id="GO:0006412">
    <property type="term" value="P:translation"/>
    <property type="evidence" value="ECO:0007669"/>
    <property type="project" value="UniProtKB-KW"/>
</dbReference>
<protein>
    <recommendedName>
        <fullName evidence="4">Cys-tRNA(Pro)/Cys-tRNA(Cys) deacylase</fullName>
        <ecNumber evidence="4">4.2.-.-</ecNumber>
    </recommendedName>
</protein>
<dbReference type="InterPro" id="IPR007214">
    <property type="entry name" value="YbaK/aa-tRNA-synth-assoc-dom"/>
</dbReference>
<dbReference type="Gene3D" id="3.90.960.10">
    <property type="entry name" value="YbaK/aminoacyl-tRNA synthetase-associated domain"/>
    <property type="match status" value="1"/>
</dbReference>
<dbReference type="HOGENOM" id="CLU_094875_1_1_6"/>
<evidence type="ECO:0000313" key="6">
    <source>
        <dbReference type="EMBL" id="EFY06980.1"/>
    </source>
</evidence>
<dbReference type="GO" id="GO:0016829">
    <property type="term" value="F:lyase activity"/>
    <property type="evidence" value="ECO:0007669"/>
    <property type="project" value="UniProtKB-KW"/>
</dbReference>
<gene>
    <name evidence="6" type="ORF">HMPREF9444_01234</name>
</gene>
<organism evidence="6 7">
    <name type="scientific">Succinatimonas hippei (strain DSM 22608 / JCM 16073 / KCTC 15190 / YIT 12066)</name>
    <dbReference type="NCBI Taxonomy" id="762983"/>
    <lineage>
        <taxon>Bacteria</taxon>
        <taxon>Pseudomonadati</taxon>
        <taxon>Pseudomonadota</taxon>
        <taxon>Gammaproteobacteria</taxon>
        <taxon>Aeromonadales</taxon>
        <taxon>Succinivibrionaceae</taxon>
        <taxon>Succinatimonas</taxon>
    </lineage>
</organism>
<dbReference type="PANTHER" id="PTHR30411:SF0">
    <property type="entry name" value="CYS-TRNA(PRO)_CYS-TRNA(CYS) DEACYLASE YBAK"/>
    <property type="match status" value="1"/>
</dbReference>
<evidence type="ECO:0000313" key="7">
    <source>
        <dbReference type="Proteomes" id="UP000018458"/>
    </source>
</evidence>
<dbReference type="EMBL" id="AEVO01000061">
    <property type="protein sequence ID" value="EFY06980.1"/>
    <property type="molecule type" value="Genomic_DNA"/>
</dbReference>
<dbReference type="InterPro" id="IPR004369">
    <property type="entry name" value="Prolyl-tRNA_editing_YbaK/EbsC"/>
</dbReference>
<dbReference type="SUPFAM" id="SSF55826">
    <property type="entry name" value="YbaK/ProRS associated domain"/>
    <property type="match status" value="1"/>
</dbReference>
<dbReference type="Pfam" id="PF04073">
    <property type="entry name" value="tRNA_edit"/>
    <property type="match status" value="1"/>
</dbReference>
<sequence length="157" mass="17515">MITPAQNFLKKQKITYKTYEYKCTVDHDFGKFAATALNIKEDKVFKTIILHHDKTYVTCVVPVNAMISLKNVARLIKVKDLEMTDQPTASRITGYVIGGISPFGQKRKTLTVLSETALKFDEILVSGGRRGFSVGVNPQDLIKSLNAVVGDIIEHKE</sequence>
<dbReference type="CDD" id="cd00002">
    <property type="entry name" value="YbaK_deacylase"/>
    <property type="match status" value="1"/>
</dbReference>